<dbReference type="AlphaFoldDB" id="X1S5E0"/>
<name>X1S5E0_9ZZZZ</name>
<gene>
    <name evidence="1" type="ORF">S12H4_39640</name>
</gene>
<organism evidence="1">
    <name type="scientific">marine sediment metagenome</name>
    <dbReference type="NCBI Taxonomy" id="412755"/>
    <lineage>
        <taxon>unclassified sequences</taxon>
        <taxon>metagenomes</taxon>
        <taxon>ecological metagenomes</taxon>
    </lineage>
</organism>
<sequence length="73" mass="8453">GCPAVRPEKGRTEIRFSIRNSARQRRPCPGTRISEQVGKHNIDRVRYKLAGIQNRKLQKIQQLPITDYAIRPD</sequence>
<evidence type="ECO:0000313" key="1">
    <source>
        <dbReference type="EMBL" id="GAI88262.1"/>
    </source>
</evidence>
<comment type="caution">
    <text evidence="1">The sequence shown here is derived from an EMBL/GenBank/DDBJ whole genome shotgun (WGS) entry which is preliminary data.</text>
</comment>
<feature type="non-terminal residue" evidence="1">
    <location>
        <position position="1"/>
    </location>
</feature>
<reference evidence="1" key="1">
    <citation type="journal article" date="2014" name="Front. Microbiol.">
        <title>High frequency of phylogenetically diverse reductive dehalogenase-homologous genes in deep subseafloor sedimentary metagenomes.</title>
        <authorList>
            <person name="Kawai M."/>
            <person name="Futagami T."/>
            <person name="Toyoda A."/>
            <person name="Takaki Y."/>
            <person name="Nishi S."/>
            <person name="Hori S."/>
            <person name="Arai W."/>
            <person name="Tsubouchi T."/>
            <person name="Morono Y."/>
            <person name="Uchiyama I."/>
            <person name="Ito T."/>
            <person name="Fujiyama A."/>
            <person name="Inagaki F."/>
            <person name="Takami H."/>
        </authorList>
    </citation>
    <scope>NUCLEOTIDE SEQUENCE</scope>
    <source>
        <strain evidence="1">Expedition CK06-06</strain>
    </source>
</reference>
<accession>X1S5E0</accession>
<protein>
    <submittedName>
        <fullName evidence="1">Uncharacterized protein</fullName>
    </submittedName>
</protein>
<proteinExistence type="predicted"/>
<dbReference type="EMBL" id="BARW01023976">
    <property type="protein sequence ID" value="GAI88262.1"/>
    <property type="molecule type" value="Genomic_DNA"/>
</dbReference>